<keyword evidence="4 5" id="KW-1015">Disulfide bond</keyword>
<sequence>CEPPPAIPHGTHSGHSRDTFSYAEVVTYSCDSGHALAGDASISCTSADGERGSWSGPAPRCQEVRCPRPPSIPNGQHNASPSDRHLPGSVVQYTCTQGYSLLGNASIRCTAAGSWSRPQPRCAGVF</sequence>
<evidence type="ECO:0000256" key="3">
    <source>
        <dbReference type="ARBA" id="ARBA00022737"/>
    </source>
</evidence>
<feature type="domain" description="Sushi" evidence="6">
    <location>
        <begin position="64"/>
        <end position="124"/>
    </location>
</feature>
<feature type="non-terminal residue" evidence="7">
    <location>
        <position position="126"/>
    </location>
</feature>
<feature type="disulfide bond" evidence="5">
    <location>
        <begin position="1"/>
        <end position="44"/>
    </location>
</feature>
<comment type="caution">
    <text evidence="7">The sequence shown here is derived from an EMBL/GenBank/DDBJ whole genome shotgun (WGS) entry which is preliminary data.</text>
</comment>
<evidence type="ECO:0000256" key="1">
    <source>
        <dbReference type="ARBA" id="ARBA00022659"/>
    </source>
</evidence>
<dbReference type="SUPFAM" id="SSF57535">
    <property type="entry name" value="Complement control module/SCR domain"/>
    <property type="match status" value="2"/>
</dbReference>
<proteinExistence type="predicted"/>
<dbReference type="OrthoDB" id="6127264at2759"/>
<name>A0A852PLH7_9PASS</name>
<accession>A0A852PLH7</accession>
<evidence type="ECO:0000313" key="7">
    <source>
        <dbReference type="EMBL" id="NXY26199.1"/>
    </source>
</evidence>
<gene>
    <name evidence="7" type="primary">Zp3r_1</name>
    <name evidence="7" type="ORF">ATRCLA_R15217</name>
</gene>
<dbReference type="Pfam" id="PF00084">
    <property type="entry name" value="Sushi"/>
    <property type="match status" value="2"/>
</dbReference>
<dbReference type="InterPro" id="IPR051277">
    <property type="entry name" value="SEZ6_CSMD_C4BPB_Regulators"/>
</dbReference>
<dbReference type="CDD" id="cd00033">
    <property type="entry name" value="CCP"/>
    <property type="match status" value="2"/>
</dbReference>
<dbReference type="FunFam" id="2.10.70.10:FF:000014">
    <property type="entry name" value="Membrane cofactor protein"/>
    <property type="match status" value="2"/>
</dbReference>
<dbReference type="PROSITE" id="PS50923">
    <property type="entry name" value="SUSHI"/>
    <property type="match status" value="2"/>
</dbReference>
<feature type="non-terminal residue" evidence="7">
    <location>
        <position position="1"/>
    </location>
</feature>
<dbReference type="InterPro" id="IPR000436">
    <property type="entry name" value="Sushi_SCR_CCP_dom"/>
</dbReference>
<dbReference type="PANTHER" id="PTHR45656:SF4">
    <property type="entry name" value="PROTEIN CBR-CLEC-78"/>
    <property type="match status" value="1"/>
</dbReference>
<keyword evidence="3" id="KW-0677">Repeat</keyword>
<dbReference type="SMART" id="SM00032">
    <property type="entry name" value="CCP"/>
    <property type="match status" value="2"/>
</dbReference>
<feature type="disulfide bond" evidence="5">
    <location>
        <begin position="66"/>
        <end position="109"/>
    </location>
</feature>
<feature type="domain" description="Sushi" evidence="6">
    <location>
        <begin position="1"/>
        <end position="63"/>
    </location>
</feature>
<keyword evidence="1 5" id="KW-0768">Sushi</keyword>
<comment type="caution">
    <text evidence="5">Lacks conserved residue(s) required for the propagation of feature annotation.</text>
</comment>
<dbReference type="InterPro" id="IPR035976">
    <property type="entry name" value="Sushi/SCR/CCP_sf"/>
</dbReference>
<reference evidence="7" key="1">
    <citation type="submission" date="2020-02" db="EMBL/GenBank/DDBJ databases">
        <title>Bird 10,000 Genomes (B10K) Project - Family phase.</title>
        <authorList>
            <person name="Zhang G."/>
        </authorList>
    </citation>
    <scope>NUCLEOTIDE SEQUENCE</scope>
    <source>
        <strain evidence="7">B10K-DU-029-61</strain>
        <tissue evidence="7">Blood</tissue>
    </source>
</reference>
<evidence type="ECO:0000313" key="8">
    <source>
        <dbReference type="Proteomes" id="UP000658642"/>
    </source>
</evidence>
<dbReference type="Proteomes" id="UP000658642">
    <property type="component" value="Unassembled WGS sequence"/>
</dbReference>
<evidence type="ECO:0000259" key="6">
    <source>
        <dbReference type="PROSITE" id="PS50923"/>
    </source>
</evidence>
<dbReference type="AlphaFoldDB" id="A0A852PLH7"/>
<dbReference type="PANTHER" id="PTHR45656">
    <property type="entry name" value="PROTEIN CBR-CLEC-78"/>
    <property type="match status" value="1"/>
</dbReference>
<evidence type="ECO:0000256" key="5">
    <source>
        <dbReference type="PROSITE-ProRule" id="PRU00302"/>
    </source>
</evidence>
<keyword evidence="8" id="KW-1185">Reference proteome</keyword>
<evidence type="ECO:0000256" key="2">
    <source>
        <dbReference type="ARBA" id="ARBA00022729"/>
    </source>
</evidence>
<dbReference type="Gene3D" id="2.10.70.10">
    <property type="entry name" value="Complement Module, domain 1"/>
    <property type="match status" value="2"/>
</dbReference>
<feature type="disulfide bond" evidence="5">
    <location>
        <begin position="95"/>
        <end position="122"/>
    </location>
</feature>
<evidence type="ECO:0000256" key="4">
    <source>
        <dbReference type="ARBA" id="ARBA00023157"/>
    </source>
</evidence>
<protein>
    <submittedName>
        <fullName evidence="7">ZP3R protein</fullName>
    </submittedName>
</protein>
<keyword evidence="2" id="KW-0732">Signal</keyword>
<dbReference type="EMBL" id="WBMZ01017414">
    <property type="protein sequence ID" value="NXY26199.1"/>
    <property type="molecule type" value="Genomic_DNA"/>
</dbReference>
<organism evidence="7 8">
    <name type="scientific">Atrichornis clamosus</name>
    <dbReference type="NCBI Taxonomy" id="449594"/>
    <lineage>
        <taxon>Eukaryota</taxon>
        <taxon>Metazoa</taxon>
        <taxon>Chordata</taxon>
        <taxon>Craniata</taxon>
        <taxon>Vertebrata</taxon>
        <taxon>Euteleostomi</taxon>
        <taxon>Archelosauria</taxon>
        <taxon>Archosauria</taxon>
        <taxon>Dinosauria</taxon>
        <taxon>Saurischia</taxon>
        <taxon>Theropoda</taxon>
        <taxon>Coelurosauria</taxon>
        <taxon>Aves</taxon>
        <taxon>Neognathae</taxon>
        <taxon>Neoaves</taxon>
        <taxon>Telluraves</taxon>
        <taxon>Australaves</taxon>
        <taxon>Passeriformes</taxon>
        <taxon>Menuridae</taxon>
        <taxon>Atrichornis</taxon>
    </lineage>
</organism>